<dbReference type="Pfam" id="PF01257">
    <property type="entry name" value="2Fe-2S_thioredx"/>
    <property type="match status" value="1"/>
</dbReference>
<feature type="binding site" evidence="10">
    <location>
        <position position="132"/>
    </location>
    <ligand>
        <name>[2Fe-2S] cluster</name>
        <dbReference type="ChEBI" id="CHEBI:190135"/>
    </ligand>
</feature>
<dbReference type="GO" id="GO:0016491">
    <property type="term" value="F:oxidoreductase activity"/>
    <property type="evidence" value="ECO:0007669"/>
    <property type="project" value="InterPro"/>
</dbReference>
<evidence type="ECO:0000256" key="4">
    <source>
        <dbReference type="ARBA" id="ARBA00022723"/>
    </source>
</evidence>
<proteinExistence type="inferred from homology"/>
<comment type="similarity">
    <text evidence="1">Belongs to the complex I 24 kDa subunit family.</text>
</comment>
<evidence type="ECO:0000313" key="11">
    <source>
        <dbReference type="EMBL" id="MBB6184638.1"/>
    </source>
</evidence>
<dbReference type="InterPro" id="IPR036249">
    <property type="entry name" value="Thioredoxin-like_sf"/>
</dbReference>
<dbReference type="GO" id="GO:0051537">
    <property type="term" value="F:2 iron, 2 sulfur cluster binding"/>
    <property type="evidence" value="ECO:0007669"/>
    <property type="project" value="UniProtKB-KW"/>
</dbReference>
<feature type="binding site" evidence="10">
    <location>
        <position position="136"/>
    </location>
    <ligand>
        <name>[2Fe-2S] cluster</name>
        <dbReference type="ChEBI" id="CHEBI:190135"/>
    </ligand>
</feature>
<dbReference type="InterPro" id="IPR002023">
    <property type="entry name" value="NuoE-like"/>
</dbReference>
<gene>
    <name evidence="11" type="ORF">HNQ86_001983</name>
</gene>
<comment type="caution">
    <text evidence="11">The sequence shown here is derived from an EMBL/GenBank/DDBJ whole genome shotgun (WGS) entry which is preliminary data.</text>
</comment>
<evidence type="ECO:0000256" key="3">
    <source>
        <dbReference type="ARBA" id="ARBA00022714"/>
    </source>
</evidence>
<dbReference type="SUPFAM" id="SSF52833">
    <property type="entry name" value="Thioredoxin-like"/>
    <property type="match status" value="1"/>
</dbReference>
<dbReference type="InterPro" id="IPR041921">
    <property type="entry name" value="NuoE_N"/>
</dbReference>
<dbReference type="GO" id="GO:0046872">
    <property type="term" value="F:metal ion binding"/>
    <property type="evidence" value="ECO:0007669"/>
    <property type="project" value="UniProtKB-KW"/>
</dbReference>
<protein>
    <recommendedName>
        <fullName evidence="2">NADH-quinone oxidoreductase subunit E</fullName>
    </recommendedName>
    <alternativeName>
        <fullName evidence="7">NADH dehydrogenase I subunit E</fullName>
    </alternativeName>
    <alternativeName>
        <fullName evidence="8">NDH-1 subunit E</fullName>
    </alternativeName>
</protein>
<dbReference type="PIRSF" id="PIRSF000216">
    <property type="entry name" value="NADH_DH_24kDa"/>
    <property type="match status" value="1"/>
</dbReference>
<keyword evidence="4 10" id="KW-0479">Metal-binding</keyword>
<accession>A0A841KRN5</accession>
<organism evidence="11 12">
    <name type="scientific">Oleiagrimonas soli</name>
    <dbReference type="NCBI Taxonomy" id="1543381"/>
    <lineage>
        <taxon>Bacteria</taxon>
        <taxon>Pseudomonadati</taxon>
        <taxon>Pseudomonadota</taxon>
        <taxon>Gammaproteobacteria</taxon>
        <taxon>Lysobacterales</taxon>
        <taxon>Rhodanobacteraceae</taxon>
        <taxon>Oleiagrimonas</taxon>
    </lineage>
</organism>
<evidence type="ECO:0000256" key="7">
    <source>
        <dbReference type="ARBA" id="ARBA00031580"/>
    </source>
</evidence>
<dbReference type="OrthoDB" id="9807941at2"/>
<evidence type="ECO:0000313" key="12">
    <source>
        <dbReference type="Proteomes" id="UP000560000"/>
    </source>
</evidence>
<reference evidence="11 12" key="1">
    <citation type="submission" date="2020-08" db="EMBL/GenBank/DDBJ databases">
        <title>Genomic Encyclopedia of Type Strains, Phase IV (KMG-IV): sequencing the most valuable type-strain genomes for metagenomic binning, comparative biology and taxonomic classification.</title>
        <authorList>
            <person name="Goeker M."/>
        </authorList>
    </citation>
    <scope>NUCLEOTIDE SEQUENCE [LARGE SCALE GENOMIC DNA]</scope>
    <source>
        <strain evidence="11 12">DSM 107085</strain>
    </source>
</reference>
<feature type="binding site" evidence="10">
    <location>
        <position position="96"/>
    </location>
    <ligand>
        <name>[2Fe-2S] cluster</name>
        <dbReference type="ChEBI" id="CHEBI:190135"/>
    </ligand>
</feature>
<dbReference type="CDD" id="cd03081">
    <property type="entry name" value="TRX_Fd_NuoE_FDH_gamma"/>
    <property type="match status" value="1"/>
</dbReference>
<evidence type="ECO:0000256" key="5">
    <source>
        <dbReference type="ARBA" id="ARBA00023004"/>
    </source>
</evidence>
<dbReference type="NCBIfam" id="NF004638">
    <property type="entry name" value="PRK05988.1"/>
    <property type="match status" value="1"/>
</dbReference>
<dbReference type="AlphaFoldDB" id="A0A841KRN5"/>
<name>A0A841KRN5_9GAMM</name>
<dbReference type="Gene3D" id="1.10.10.1590">
    <property type="entry name" value="NADH-quinone oxidoreductase subunit E"/>
    <property type="match status" value="1"/>
</dbReference>
<evidence type="ECO:0000256" key="9">
    <source>
        <dbReference type="ARBA" id="ARBA00034078"/>
    </source>
</evidence>
<evidence type="ECO:0000256" key="2">
    <source>
        <dbReference type="ARBA" id="ARBA00019898"/>
    </source>
</evidence>
<evidence type="ECO:0000256" key="8">
    <source>
        <dbReference type="ARBA" id="ARBA00032788"/>
    </source>
</evidence>
<dbReference type="Proteomes" id="UP000560000">
    <property type="component" value="Unassembled WGS sequence"/>
</dbReference>
<dbReference type="InterPro" id="IPR028431">
    <property type="entry name" value="NADP_DH_HndA-like"/>
</dbReference>
<keyword evidence="3 10" id="KW-0001">2Fe-2S</keyword>
<keyword evidence="6 10" id="KW-0411">Iron-sulfur</keyword>
<feature type="binding site" evidence="10">
    <location>
        <position position="91"/>
    </location>
    <ligand>
        <name>[2Fe-2S] cluster</name>
        <dbReference type="ChEBI" id="CHEBI:190135"/>
    </ligand>
</feature>
<dbReference type="PANTHER" id="PTHR43342:SF2">
    <property type="entry name" value="POTENTIAL NAD-REDUCING HYDROGENASE SUBUNIT"/>
    <property type="match status" value="1"/>
</dbReference>
<sequence>MKRAANAVPLPALEPAIHDAVMDVLDRLKDKPGALLPVLHGVQNALGHVPEDAVPLIAHEMNLSRADVHGVISFYHFFRTTPPGRRTVFLCRAESCQAMGAAQLERHVKQRLGVDFHQTTADGAFSLEPVYCLGNCACSPAMLVDDELHGRVTPERFDAWLETQAARTEDAS</sequence>
<comment type="cofactor">
    <cofactor evidence="10">
        <name>[2Fe-2S] cluster</name>
        <dbReference type="ChEBI" id="CHEBI:190135"/>
    </cofactor>
    <text evidence="10">Binds 1 [2Fe-2S] cluster.</text>
</comment>
<comment type="cofactor">
    <cofactor evidence="9">
        <name>[2Fe-2S] cluster</name>
        <dbReference type="ChEBI" id="CHEBI:190135"/>
    </cofactor>
</comment>
<evidence type="ECO:0000256" key="1">
    <source>
        <dbReference type="ARBA" id="ARBA00010643"/>
    </source>
</evidence>
<evidence type="ECO:0000256" key="6">
    <source>
        <dbReference type="ARBA" id="ARBA00023014"/>
    </source>
</evidence>
<dbReference type="PANTHER" id="PTHR43342">
    <property type="entry name" value="NADH-QUINONE OXIDOREDUCTASE, E SUBUNIT"/>
    <property type="match status" value="1"/>
</dbReference>
<keyword evidence="5 10" id="KW-0408">Iron</keyword>
<evidence type="ECO:0000256" key="10">
    <source>
        <dbReference type="PIRSR" id="PIRSR000216-1"/>
    </source>
</evidence>
<dbReference type="EMBL" id="JACHET010000001">
    <property type="protein sequence ID" value="MBB6184638.1"/>
    <property type="molecule type" value="Genomic_DNA"/>
</dbReference>
<dbReference type="RefSeq" id="WP_052394518.1">
    <property type="nucleotide sequence ID" value="NZ_JACHET010000001.1"/>
</dbReference>
<dbReference type="Gene3D" id="3.40.30.10">
    <property type="entry name" value="Glutaredoxin"/>
    <property type="match status" value="1"/>
</dbReference>